<reference evidence="8" key="2">
    <citation type="submission" date="2025-08" db="UniProtKB">
        <authorList>
            <consortium name="Ensembl"/>
        </authorList>
    </citation>
    <scope>IDENTIFICATION</scope>
</reference>
<feature type="transmembrane region" description="Helical" evidence="6">
    <location>
        <begin position="329"/>
        <end position="352"/>
    </location>
</feature>
<protein>
    <recommendedName>
        <fullName evidence="7">Alkylated DNA repair protein AlkB homologue 8 N-terminal domain-containing protein</fullName>
    </recommendedName>
</protein>
<organism evidence="8 9">
    <name type="scientific">Oncorhynchus tshawytscha</name>
    <name type="common">Chinook salmon</name>
    <name type="synonym">Salmo tshawytscha</name>
    <dbReference type="NCBI Taxonomy" id="74940"/>
    <lineage>
        <taxon>Eukaryota</taxon>
        <taxon>Metazoa</taxon>
        <taxon>Chordata</taxon>
        <taxon>Craniata</taxon>
        <taxon>Vertebrata</taxon>
        <taxon>Euteleostomi</taxon>
        <taxon>Actinopterygii</taxon>
        <taxon>Neopterygii</taxon>
        <taxon>Teleostei</taxon>
        <taxon>Protacanthopterygii</taxon>
        <taxon>Salmoniformes</taxon>
        <taxon>Salmonidae</taxon>
        <taxon>Salmoninae</taxon>
        <taxon>Oncorhynchus</taxon>
    </lineage>
</organism>
<keyword evidence="9" id="KW-1185">Reference proteome</keyword>
<dbReference type="PANTHER" id="PTHR23507:SF3">
    <property type="entry name" value="THYMIC STROMAL COTRANSPORTER HOMOLOG"/>
    <property type="match status" value="1"/>
</dbReference>
<dbReference type="GO" id="GO:0016020">
    <property type="term" value="C:membrane"/>
    <property type="evidence" value="ECO:0007669"/>
    <property type="project" value="UniProtKB-SubCell"/>
</dbReference>
<proteinExistence type="inferred from homology"/>
<feature type="transmembrane region" description="Helical" evidence="6">
    <location>
        <begin position="278"/>
        <end position="298"/>
    </location>
</feature>
<reference evidence="8" key="3">
    <citation type="submission" date="2025-09" db="UniProtKB">
        <authorList>
            <consortium name="Ensembl"/>
        </authorList>
    </citation>
    <scope>IDENTIFICATION</scope>
</reference>
<dbReference type="SUPFAM" id="SSF103473">
    <property type="entry name" value="MFS general substrate transporter"/>
    <property type="match status" value="1"/>
</dbReference>
<evidence type="ECO:0000256" key="3">
    <source>
        <dbReference type="ARBA" id="ARBA00022989"/>
    </source>
</evidence>
<dbReference type="InterPro" id="IPR015095">
    <property type="entry name" value="AlkB_hom8_N"/>
</dbReference>
<feature type="transmembrane region" description="Helical" evidence="6">
    <location>
        <begin position="118"/>
        <end position="145"/>
    </location>
</feature>
<dbReference type="Pfam" id="PF07690">
    <property type="entry name" value="MFS_1"/>
    <property type="match status" value="1"/>
</dbReference>
<evidence type="ECO:0000256" key="5">
    <source>
        <dbReference type="ARBA" id="ARBA00038227"/>
    </source>
</evidence>
<feature type="transmembrane region" description="Helical" evidence="6">
    <location>
        <begin position="157"/>
        <end position="178"/>
    </location>
</feature>
<dbReference type="Pfam" id="PF09004">
    <property type="entry name" value="ALKBH8_N"/>
    <property type="match status" value="1"/>
</dbReference>
<evidence type="ECO:0000259" key="7">
    <source>
        <dbReference type="Pfam" id="PF09004"/>
    </source>
</evidence>
<evidence type="ECO:0000256" key="6">
    <source>
        <dbReference type="SAM" id="Phobius"/>
    </source>
</evidence>
<feature type="transmembrane region" description="Helical" evidence="6">
    <location>
        <begin position="190"/>
        <end position="215"/>
    </location>
</feature>
<evidence type="ECO:0000256" key="4">
    <source>
        <dbReference type="ARBA" id="ARBA00023136"/>
    </source>
</evidence>
<dbReference type="GeneTree" id="ENSGT00950000183096"/>
<sequence>MLSFGKMRKRIEPVVLCAQIASAFFDTGLQMVVKERCANMTDALSPTPTEDSRQKAMSNFYMIYNMLAKFVPILPAILLAKVGDLGYRKIPIVIPLVGYLVSRVVLLLVIVMDLPIQAMFGGVVVHGLSGGFCSYWAGVMALVSLTSTEEDRSLHMMHIELVYGVAGLVGSLASGHLFQLYSVDFKQGTLLVSLSVFLYFLCLIYTTFFFLMPSVSTSAQERNETNGFFTERNSRNILNILLLFASGILYDVAVGGGMEILVTFEMKEPLNWSATQVGYGNAAGFVVFLTSFLGVMVMSRWVSDVTLIIIGMVSFAAGIYFMAFVTATYMFYLARALTLFALIPMPTIRALLSKQVNGSSYGITLISLQLSFKIASLAYTPIYTKVYQATLDWFPGSSSPCPALSPSWPPYLSAWWAADLAGLTVTRGSWGTDDSIVRKAQQRLFNLRRLKKFGLSPKALTNFYRCTIESILAGCITAWYGNCTALNRKALQRVVRSAQRITGGKLPALQDTYTTRCYRKAIKIIKDINH</sequence>
<feature type="transmembrane region" description="Helical" evidence="6">
    <location>
        <begin position="61"/>
        <end position="80"/>
    </location>
</feature>
<evidence type="ECO:0000256" key="2">
    <source>
        <dbReference type="ARBA" id="ARBA00022692"/>
    </source>
</evidence>
<dbReference type="AlphaFoldDB" id="A0AAZ3Q1I4"/>
<keyword evidence="3 6" id="KW-1133">Transmembrane helix</keyword>
<dbReference type="GO" id="GO:0022857">
    <property type="term" value="F:transmembrane transporter activity"/>
    <property type="evidence" value="ECO:0007669"/>
    <property type="project" value="InterPro"/>
</dbReference>
<comment type="subcellular location">
    <subcellularLocation>
        <location evidence="1">Membrane</location>
        <topology evidence="1">Multi-pass membrane protein</topology>
    </subcellularLocation>
</comment>
<dbReference type="InterPro" id="IPR036259">
    <property type="entry name" value="MFS_trans_sf"/>
</dbReference>
<dbReference type="InterPro" id="IPR011701">
    <property type="entry name" value="MFS"/>
</dbReference>
<keyword evidence="2 6" id="KW-0812">Transmembrane</keyword>
<name>A0AAZ3Q1I4_ONCTS</name>
<gene>
    <name evidence="8" type="primary">SLC46A2</name>
</gene>
<evidence type="ECO:0000313" key="9">
    <source>
        <dbReference type="Proteomes" id="UP000694402"/>
    </source>
</evidence>
<feature type="transmembrane region" description="Helical" evidence="6">
    <location>
        <begin position="92"/>
        <end position="112"/>
    </location>
</feature>
<evidence type="ECO:0000256" key="1">
    <source>
        <dbReference type="ARBA" id="ARBA00004141"/>
    </source>
</evidence>
<dbReference type="GO" id="GO:0008168">
    <property type="term" value="F:methyltransferase activity"/>
    <property type="evidence" value="ECO:0007669"/>
    <property type="project" value="InterPro"/>
</dbReference>
<dbReference type="PANTHER" id="PTHR23507">
    <property type="entry name" value="ZGC:174356"/>
    <property type="match status" value="1"/>
</dbReference>
<keyword evidence="4 6" id="KW-0472">Membrane</keyword>
<comment type="similarity">
    <text evidence="5">Belongs to the major facilitator superfamily. SLC46A family.</text>
</comment>
<dbReference type="Gene3D" id="1.20.1250.20">
    <property type="entry name" value="MFS general substrate transporter like domains"/>
    <property type="match status" value="1"/>
</dbReference>
<accession>A0AAZ3Q1I4</accession>
<reference evidence="9" key="1">
    <citation type="journal article" date="2018" name="PLoS ONE">
        <title>Chinook salmon (Oncorhynchus tshawytscha) genome and transcriptome.</title>
        <authorList>
            <person name="Christensen K.A."/>
            <person name="Leong J.S."/>
            <person name="Sakhrani D."/>
            <person name="Biagi C.A."/>
            <person name="Minkley D.R."/>
            <person name="Withler R.E."/>
            <person name="Rondeau E.B."/>
            <person name="Koop B.F."/>
            <person name="Devlin R.H."/>
        </authorList>
    </citation>
    <scope>NUCLEOTIDE SEQUENCE [LARGE SCALE GENOMIC DNA]</scope>
</reference>
<feature type="domain" description="Alkylated DNA repair protein AlkB homologue 8 N-terminal" evidence="7">
    <location>
        <begin position="434"/>
        <end position="470"/>
    </location>
</feature>
<feature type="transmembrane region" description="Helical" evidence="6">
    <location>
        <begin position="236"/>
        <end position="258"/>
    </location>
</feature>
<dbReference type="Ensembl" id="ENSOTST00005181910.1">
    <property type="protein sequence ID" value="ENSOTSP00005123052.1"/>
    <property type="gene ID" value="ENSOTSG00005052126.1"/>
</dbReference>
<evidence type="ECO:0000313" key="8">
    <source>
        <dbReference type="Ensembl" id="ENSOTSP00005123052.1"/>
    </source>
</evidence>
<feature type="transmembrane region" description="Helical" evidence="6">
    <location>
        <begin position="305"/>
        <end position="323"/>
    </location>
</feature>
<dbReference type="Proteomes" id="UP000694402">
    <property type="component" value="Unassembled WGS sequence"/>
</dbReference>
<dbReference type="GO" id="GO:0016706">
    <property type="term" value="F:2-oxoglutarate-dependent dioxygenase activity"/>
    <property type="evidence" value="ECO:0007669"/>
    <property type="project" value="InterPro"/>
</dbReference>